<gene>
    <name evidence="1" type="ordered locus">PAU_00755</name>
    <name evidence="2" type="ORF">PA-RVA13-1260</name>
</gene>
<evidence type="ECO:0000313" key="2">
    <source>
        <dbReference type="EMBL" id="CAR67389.1"/>
    </source>
</evidence>
<dbReference type="AlphaFoldDB" id="B6VMK9"/>
<dbReference type="EMBL" id="FM162591">
    <property type="protein sequence ID" value="CAQ82847.1"/>
    <property type="molecule type" value="Genomic_DNA"/>
</dbReference>
<reference evidence="2" key="3">
    <citation type="submission" date="2008-09" db="EMBL/GenBank/DDBJ databases">
        <authorList>
            <person name="Thomson N.R."/>
        </authorList>
    </citation>
    <scope>NUCLEOTIDE SEQUENCE</scope>
    <source>
        <strain evidence="2">ATCC 43949</strain>
    </source>
</reference>
<organism evidence="2">
    <name type="scientific">Photorhabdus asymbiotica subsp. asymbiotica (strain ATCC 43949 / 3105-77)</name>
    <name type="common">Xenorhabdus luminescens (strain 2)</name>
    <dbReference type="NCBI Taxonomy" id="553480"/>
    <lineage>
        <taxon>Bacteria</taxon>
        <taxon>Pseudomonadati</taxon>
        <taxon>Pseudomonadota</taxon>
        <taxon>Gammaproteobacteria</taxon>
        <taxon>Enterobacterales</taxon>
        <taxon>Morganellaceae</taxon>
        <taxon>Photorhabdus</taxon>
    </lineage>
</organism>
<dbReference type="KEGG" id="pay:PAU_00755"/>
<protein>
    <submittedName>
        <fullName evidence="2">Uncharacterized protein</fullName>
    </submittedName>
</protein>
<evidence type="ECO:0000313" key="1">
    <source>
        <dbReference type="EMBL" id="CAQ82847.1"/>
    </source>
</evidence>
<reference evidence="1 3" key="4">
    <citation type="journal article" date="2009" name="BMC Genomics">
        <title>Comparative genomics of the emerging human pathogen Photorhabdus asymbiotica with the insect pathogen Photorhabdus luminescens.</title>
        <authorList>
            <person name="Wilkinson P."/>
            <person name="Waterfield N.R."/>
            <person name="Crossman L."/>
            <person name="Corton C."/>
            <person name="Sanchez-Contreras M."/>
            <person name="Vlisidou I."/>
            <person name="Barron A."/>
            <person name="Bignell A."/>
            <person name="Clark L."/>
            <person name="Ormond D."/>
            <person name="Mayho M."/>
            <person name="Bason N."/>
            <person name="Smith F."/>
            <person name="Simmonds M."/>
            <person name="Churcher C."/>
            <person name="Harris D."/>
            <person name="Thompson N.R."/>
            <person name="Quail M."/>
            <person name="Parkhill J."/>
            <person name="ffrench-Constant R.H."/>
        </authorList>
    </citation>
    <scope>NUCLEOTIDE SEQUENCE [LARGE SCALE GENOMIC DNA]</scope>
    <source>
        <strain evidence="3">ATCC 43949 / 3105-77</strain>
        <strain evidence="1">ATCC43949</strain>
    </source>
</reference>
<reference evidence="1" key="2">
    <citation type="submission" date="2008-05" db="EMBL/GenBank/DDBJ databases">
        <authorList>
            <person name="Crossman L.C."/>
        </authorList>
    </citation>
    <scope>NUCLEOTIDE SEQUENCE</scope>
    <source>
        <strain evidence="1">ATCC43949</strain>
    </source>
</reference>
<accession>C7BM28</accession>
<name>B6VMK9_PHOAA</name>
<evidence type="ECO:0000313" key="3">
    <source>
        <dbReference type="Proteomes" id="UP000002747"/>
    </source>
</evidence>
<dbReference type="PROSITE" id="PS51257">
    <property type="entry name" value="PROKAR_LIPOPROTEIN"/>
    <property type="match status" value="1"/>
</dbReference>
<accession>B6VMK9</accession>
<dbReference type="EMBL" id="FM211055">
    <property type="protein sequence ID" value="CAR67389.1"/>
    <property type="molecule type" value="Genomic_DNA"/>
</dbReference>
<sequence>MTRQKVAKTGHSDVIVLSVATSTACLSSNRTKKDKSSQVLVFQREATRTSC</sequence>
<proteinExistence type="predicted"/>
<dbReference type="Proteomes" id="UP000002747">
    <property type="component" value="Chromosome"/>
</dbReference>
<reference evidence="2" key="1">
    <citation type="journal article" date="2008" name="Proc. Natl. Acad. Sci. U.S.A.">
        <title>Rapid virulence annotation (RVA): identification of virulence factors using a bacterial genome library and multiple invertebrate hosts.</title>
        <authorList>
            <person name="Waterfield N.R."/>
            <person name="Sanchez-Contreras M."/>
            <person name="Eleftherianos I."/>
            <person name="Dowling A."/>
            <person name="Wilkinson P."/>
            <person name="Parkhill J."/>
            <person name="Thomson N."/>
            <person name="Reynolds S.E."/>
            <person name="Bode H.B."/>
            <person name="Dorus S."/>
            <person name="Ffrench-Constant R.H."/>
        </authorList>
    </citation>
    <scope>NUCLEOTIDE SEQUENCE</scope>
    <source>
        <strain evidence="2">ATCC 43949</strain>
    </source>
</reference>